<comment type="subcellular location">
    <subcellularLocation>
        <location evidence="1">Cell outer membrane</location>
        <topology evidence="1">Multi-pass membrane protein</topology>
    </subcellularLocation>
</comment>
<dbReference type="NCBIfam" id="TIGR04057">
    <property type="entry name" value="SusC_RagA_signa"/>
    <property type="match status" value="2"/>
</dbReference>
<feature type="domain" description="TonB-dependent receptor plug" evidence="4">
    <location>
        <begin position="383"/>
        <end position="445"/>
    </location>
</feature>
<keyword evidence="1 2" id="KW-0472">Membrane</keyword>
<feature type="transmembrane region" description="Helical" evidence="2">
    <location>
        <begin position="37"/>
        <end position="58"/>
    </location>
</feature>
<evidence type="ECO:0000256" key="2">
    <source>
        <dbReference type="SAM" id="Phobius"/>
    </source>
</evidence>
<dbReference type="PROSITE" id="PS52016">
    <property type="entry name" value="TONB_DEPENDENT_REC_3"/>
    <property type="match status" value="1"/>
</dbReference>
<dbReference type="RefSeq" id="WP_090603630.1">
    <property type="nucleotide sequence ID" value="NZ_FNZR01000002.1"/>
</dbReference>
<dbReference type="OrthoDB" id="649093at2"/>
<reference evidence="6" key="1">
    <citation type="submission" date="2016-10" db="EMBL/GenBank/DDBJ databases">
        <authorList>
            <person name="Varghese N."/>
            <person name="Submissions S."/>
        </authorList>
    </citation>
    <scope>NUCLEOTIDE SEQUENCE [LARGE SCALE GENOMIC DNA]</scope>
    <source>
        <strain evidence="6">Jip14</strain>
    </source>
</reference>
<keyword evidence="1" id="KW-0813">Transport</keyword>
<dbReference type="CDD" id="cd07341">
    <property type="entry name" value="M56_BlaR1_MecR1_like"/>
    <property type="match status" value="1"/>
</dbReference>
<dbReference type="STRING" id="332977.SAMN05421740_102433"/>
<keyword evidence="2" id="KW-1133">Transmembrane helix</keyword>
<accession>A0A1H7J2L3</accession>
<name>A0A1H7J2L3_9SPHI</name>
<evidence type="ECO:0000259" key="4">
    <source>
        <dbReference type="Pfam" id="PF07715"/>
    </source>
</evidence>
<dbReference type="Proteomes" id="UP000198916">
    <property type="component" value="Unassembled WGS sequence"/>
</dbReference>
<keyword evidence="1" id="KW-0998">Cell outer membrane</keyword>
<keyword evidence="1 2" id="KW-0812">Transmembrane</keyword>
<evidence type="ECO:0000256" key="1">
    <source>
        <dbReference type="PROSITE-ProRule" id="PRU01360"/>
    </source>
</evidence>
<evidence type="ECO:0000259" key="3">
    <source>
        <dbReference type="Pfam" id="PF05569"/>
    </source>
</evidence>
<protein>
    <submittedName>
        <fullName evidence="5">TonB-dependent outer membrane receptor, SusC/RagA subfamily, signature region</fullName>
    </submittedName>
</protein>
<feature type="domain" description="TonB-dependent receptor plug" evidence="4">
    <location>
        <begin position="300"/>
        <end position="356"/>
    </location>
</feature>
<feature type="transmembrane region" description="Helical" evidence="2">
    <location>
        <begin position="264"/>
        <end position="283"/>
    </location>
</feature>
<evidence type="ECO:0000313" key="5">
    <source>
        <dbReference type="EMBL" id="SEK68664.1"/>
    </source>
</evidence>
<feature type="transmembrane region" description="Helical" evidence="2">
    <location>
        <begin position="86"/>
        <end position="107"/>
    </location>
</feature>
<dbReference type="InterPro" id="IPR037066">
    <property type="entry name" value="Plug_dom_sf"/>
</dbReference>
<dbReference type="InterPro" id="IPR012910">
    <property type="entry name" value="Plug_dom"/>
</dbReference>
<dbReference type="EMBL" id="FNZR01000002">
    <property type="protein sequence ID" value="SEK68664.1"/>
    <property type="molecule type" value="Genomic_DNA"/>
</dbReference>
<keyword evidence="1" id="KW-1134">Transmembrane beta strand</keyword>
<dbReference type="SUPFAM" id="SSF56935">
    <property type="entry name" value="Porins"/>
    <property type="match status" value="3"/>
</dbReference>
<dbReference type="AlphaFoldDB" id="A0A1H7J2L3"/>
<dbReference type="PANTHER" id="PTHR34978:SF3">
    <property type="entry name" value="SLR0241 PROTEIN"/>
    <property type="match status" value="1"/>
</dbReference>
<dbReference type="Gene3D" id="2.170.130.10">
    <property type="entry name" value="TonB-dependent receptor, plug domain"/>
    <property type="match status" value="3"/>
</dbReference>
<keyword evidence="5" id="KW-0675">Receptor</keyword>
<dbReference type="InterPro" id="IPR052173">
    <property type="entry name" value="Beta-lactam_resp_regulator"/>
</dbReference>
<dbReference type="InterPro" id="IPR008756">
    <property type="entry name" value="Peptidase_M56"/>
</dbReference>
<dbReference type="PANTHER" id="PTHR34978">
    <property type="entry name" value="POSSIBLE SENSOR-TRANSDUCER PROTEIN BLAR"/>
    <property type="match status" value="1"/>
</dbReference>
<dbReference type="Pfam" id="PF07715">
    <property type="entry name" value="Plug"/>
    <property type="match status" value="2"/>
</dbReference>
<keyword evidence="6" id="KW-1185">Reference proteome</keyword>
<organism evidence="5 6">
    <name type="scientific">Parapedobacter koreensis</name>
    <dbReference type="NCBI Taxonomy" id="332977"/>
    <lineage>
        <taxon>Bacteria</taxon>
        <taxon>Pseudomonadati</taxon>
        <taxon>Bacteroidota</taxon>
        <taxon>Sphingobacteriia</taxon>
        <taxon>Sphingobacteriales</taxon>
        <taxon>Sphingobacteriaceae</taxon>
        <taxon>Parapedobacter</taxon>
    </lineage>
</organism>
<dbReference type="GO" id="GO:0009279">
    <property type="term" value="C:cell outer membrane"/>
    <property type="evidence" value="ECO:0007669"/>
    <property type="project" value="UniProtKB-SubCell"/>
</dbReference>
<feature type="domain" description="Peptidase M56" evidence="3">
    <location>
        <begin position="151"/>
        <end position="254"/>
    </location>
</feature>
<proteinExistence type="inferred from homology"/>
<dbReference type="InterPro" id="IPR039426">
    <property type="entry name" value="TonB-dep_rcpt-like"/>
</dbReference>
<gene>
    <name evidence="5" type="ORF">SAMN05421740_102433</name>
</gene>
<dbReference type="InterPro" id="IPR023997">
    <property type="entry name" value="TonB-dep_OMP_SusC/RagA_CS"/>
</dbReference>
<sequence length="537" mass="61226">MPDIVLYLLKANLSIVLFYLVYRWLLRKLTFYHLNRFYLLFALFFAAGYPLVDVEAWLSTTQRKLPEGIGYVMPDWRQLPADTFSLWPFVVAVIWAGMAYCLFRLLVRLVSLWHIHRKSQPAMWRVFRYRQLFDNVIPFSFWRNIYLNVHNHEEGELNGIFEHEQIHVNELHTVDILVAELCGVLCWFNPGVWLIRHAIHENLEFITDSRVLQSGIDKKIYQYSLLKVGEYARTHPSVANGFNLKNLKQRIIMMNKRRSSNLQLGKYVFAIPAIAVFVLVFTVTRARDEQQLHQDPLVIGWDSHTKADEKPLYILDGKPIDENRLRSVTPESIESISVLKDASETAIYGSRGAHGVILITTKKEMNDKPTLVKAVDRPMKPEGTAITKVRITGYGQKRDPLYLLDGEPIAQKKFKGLDPMRIESINVLKETSATAMYGSRGANGAIQIKTKKQADYSVANPADSSNLAVVIRRQSKGDGHNVPLIIVDGEEQTSDALGKLSSDDIDGIRVWKDKAATDKYGEKGANGVIEITTKDRQ</sequence>
<feature type="transmembrane region" description="Helical" evidence="2">
    <location>
        <begin position="6"/>
        <end position="25"/>
    </location>
</feature>
<evidence type="ECO:0000313" key="6">
    <source>
        <dbReference type="Proteomes" id="UP000198916"/>
    </source>
</evidence>
<comment type="similarity">
    <text evidence="1">Belongs to the TonB-dependent receptor family.</text>
</comment>
<dbReference type="Pfam" id="PF05569">
    <property type="entry name" value="Peptidase_M56"/>
    <property type="match status" value="1"/>
</dbReference>